<dbReference type="InterPro" id="IPR036770">
    <property type="entry name" value="Ankyrin_rpt-contain_sf"/>
</dbReference>
<dbReference type="SUPFAM" id="SSF48097">
    <property type="entry name" value="Regulator of G-protein signaling, RGS"/>
    <property type="match status" value="1"/>
</dbReference>
<dbReference type="InterPro" id="IPR023393">
    <property type="entry name" value="START-like_dom_sf"/>
</dbReference>
<evidence type="ECO:0000256" key="4">
    <source>
        <dbReference type="SAM" id="MobiDB-lite"/>
    </source>
</evidence>
<proteinExistence type="predicted"/>
<dbReference type="Gene3D" id="3.30.530.20">
    <property type="match status" value="1"/>
</dbReference>
<gene>
    <name evidence="6" type="ORF">NAEGRDRAFT_81092</name>
</gene>
<evidence type="ECO:0000313" key="6">
    <source>
        <dbReference type="EMBL" id="EFC40225.1"/>
    </source>
</evidence>
<feature type="repeat" description="ANK" evidence="3">
    <location>
        <begin position="675"/>
        <end position="696"/>
    </location>
</feature>
<dbReference type="OrthoDB" id="194358at2759"/>
<dbReference type="PROSITE" id="PS50088">
    <property type="entry name" value="ANK_REPEAT"/>
    <property type="match status" value="2"/>
</dbReference>
<name>D2VSP1_NAEGR</name>
<feature type="compositionally biased region" description="Low complexity" evidence="4">
    <location>
        <begin position="26"/>
        <end position="46"/>
    </location>
</feature>
<feature type="compositionally biased region" description="Low complexity" evidence="4">
    <location>
        <begin position="203"/>
        <end position="219"/>
    </location>
</feature>
<feature type="compositionally biased region" description="Polar residues" evidence="4">
    <location>
        <begin position="369"/>
        <end position="380"/>
    </location>
</feature>
<dbReference type="CDD" id="cd00177">
    <property type="entry name" value="START"/>
    <property type="match status" value="1"/>
</dbReference>
<dbReference type="InterPro" id="IPR002110">
    <property type="entry name" value="Ankyrin_rpt"/>
</dbReference>
<organism evidence="7">
    <name type="scientific">Naegleria gruberi</name>
    <name type="common">Amoeba</name>
    <dbReference type="NCBI Taxonomy" id="5762"/>
    <lineage>
        <taxon>Eukaryota</taxon>
        <taxon>Discoba</taxon>
        <taxon>Heterolobosea</taxon>
        <taxon>Tetramitia</taxon>
        <taxon>Eutetramitia</taxon>
        <taxon>Vahlkampfiidae</taxon>
        <taxon>Naegleria</taxon>
    </lineage>
</organism>
<feature type="compositionally biased region" description="Low complexity" evidence="4">
    <location>
        <begin position="392"/>
        <end position="409"/>
    </location>
</feature>
<dbReference type="SUPFAM" id="SSF48403">
    <property type="entry name" value="Ankyrin repeat"/>
    <property type="match status" value="1"/>
</dbReference>
<evidence type="ECO:0000313" key="7">
    <source>
        <dbReference type="Proteomes" id="UP000006671"/>
    </source>
</evidence>
<dbReference type="KEGG" id="ngr:NAEGRDRAFT_81092"/>
<dbReference type="SMART" id="SM00315">
    <property type="entry name" value="RGS"/>
    <property type="match status" value="1"/>
</dbReference>
<evidence type="ECO:0000256" key="1">
    <source>
        <dbReference type="ARBA" id="ARBA00022737"/>
    </source>
</evidence>
<dbReference type="Gene3D" id="1.25.40.20">
    <property type="entry name" value="Ankyrin repeat-containing domain"/>
    <property type="match status" value="2"/>
</dbReference>
<dbReference type="EMBL" id="GG738894">
    <property type="protein sequence ID" value="EFC40225.1"/>
    <property type="molecule type" value="Genomic_DNA"/>
</dbReference>
<feature type="region of interest" description="Disordered" evidence="4">
    <location>
        <begin position="362"/>
        <end position="434"/>
    </location>
</feature>
<dbReference type="eggNOG" id="KOG4177">
    <property type="taxonomic scope" value="Eukaryota"/>
</dbReference>
<dbReference type="GO" id="GO:0008289">
    <property type="term" value="F:lipid binding"/>
    <property type="evidence" value="ECO:0007669"/>
    <property type="project" value="InterPro"/>
</dbReference>
<feature type="compositionally biased region" description="Low complexity" evidence="4">
    <location>
        <begin position="70"/>
        <end position="80"/>
    </location>
</feature>
<feature type="compositionally biased region" description="Basic and acidic residues" evidence="4">
    <location>
        <begin position="381"/>
        <end position="391"/>
    </location>
</feature>
<dbReference type="Gene3D" id="1.10.167.10">
    <property type="entry name" value="Regulator of G-protein Signalling 4, domain 2"/>
    <property type="match status" value="1"/>
</dbReference>
<dbReference type="PANTHER" id="PTHR24198">
    <property type="entry name" value="ANKYRIN REPEAT AND PROTEIN KINASE DOMAIN-CONTAINING PROTEIN"/>
    <property type="match status" value="1"/>
</dbReference>
<dbReference type="InterPro" id="IPR016137">
    <property type="entry name" value="RGS"/>
</dbReference>
<feature type="compositionally biased region" description="Polar residues" evidence="4">
    <location>
        <begin position="1"/>
        <end position="25"/>
    </location>
</feature>
<feature type="region of interest" description="Disordered" evidence="4">
    <location>
        <begin position="61"/>
        <end position="80"/>
    </location>
</feature>
<dbReference type="InParanoid" id="D2VSP1"/>
<dbReference type="Proteomes" id="UP000006671">
    <property type="component" value="Unassembled WGS sequence"/>
</dbReference>
<keyword evidence="1" id="KW-0677">Repeat</keyword>
<dbReference type="STRING" id="5762.D2VSP1"/>
<feature type="region of interest" description="Disordered" evidence="4">
    <location>
        <begin position="140"/>
        <end position="239"/>
    </location>
</feature>
<sequence>MSNDDSLITSMPTSSLTSCSGTEGNISSAIPDDSSSSKGGESSSLSPNHHHVDAMKKLDCSQHHDDNSESSSIPTTTTTTPTTIINRTIKDVSAAVLYQSVSTSLEDMNGNNLIEHQSSSNSSSSSSIVTELGVVYPISSSSSTLSSSQNDEINNNNNSSSATIASSSTALTSNTTSTRKPLVITSSLPTPPSEISLLNQVASNHENQESSNHSNPHNSMSDISTRSTTEENVFPHSQIDPYDLGITSSGRKIRDSLIICSGPTTSSTVLPFSTLSLAIQSNKRSSTSSTTSSTVGVNTNGGVTNRKKDKNPPAQSIVTSTQQVVVNVTPVNNDPKHELITMLHRLISEHQVEKLEKILREEKKKVSNEDSNQSTNGTGNNHEKTSPEHSRTNSGSSTNSVNSTNQTTNELQNGAVSSTNIEPKKQSQQQETTISGKFDIDSEFISEQTGRTLLMTAVAHENIKIIRLLCEEFGADLEFRDKRGRTAVFYACNVSPHRTAAILQYLIGEGANVNLQDNEDNSPFYLCMESQNFQAATVLFADGKANVNTQVGPEKNTPIHIAIKKDLITSVHFLVKRCMCDLTIPNSRGETPIFLALQHPAILNQILMDLTDKKVNTEIFDANNYKLKAIEIEDENKNNCLHICAEFGYIDSVGEILSVLPEEIVRRLSSSQNREGNTPLHVAVAHNHPELTFVLLFVNPDCAFFQNSDWDTPLHVALKQGNFKSARILFPLSKYLDLQNAEGQSIQYLVQLFGQELKQEDDTLKNLTEGEFYKPGSYHFETLLQDFSFISRMKDYLATTNQQDTITFFETVMEYQLVPTTSQRYEMAEKIVQQYFSDNSKVKFLKPKKEEFITKWKEYSKIFCPAYLFETSLDLALDEMRQTLFPKFVASKVFKKWVENKSKSDPTFYLRFLKRESTPQEQEKSDSNPLNLFEETLQEEQENELRNRKTCSKCGDVLLDPTDHLFINSDFDTAIDQSMEFVGWSQLESDQTLGKVYISPKGAHIHLDSKKKYTAVKFTGHLEYSNHSVFNMWIDPEYLCMRDPTILTSKQIDTASSRHFYSVIYHDIYSMAWPNSNRDFLTAMCCTYRPNTNTYICLQKSVAHPKCPENSKQVRAKIKSLFIVERINDTRSKYTYQVVTDFGGFLGSDFYANMTRDRGNFFHLLLSRTVKARELSGKGKPENGGLLESLDYYIAHSQNNE</sequence>
<feature type="compositionally biased region" description="Polar residues" evidence="4">
    <location>
        <begin position="410"/>
        <end position="434"/>
    </location>
</feature>
<evidence type="ECO:0000256" key="3">
    <source>
        <dbReference type="PROSITE-ProRule" id="PRU00023"/>
    </source>
</evidence>
<dbReference type="PANTHER" id="PTHR24198:SF165">
    <property type="entry name" value="ANKYRIN REPEAT-CONTAINING PROTEIN-RELATED"/>
    <property type="match status" value="1"/>
</dbReference>
<accession>D2VSP1</accession>
<dbReference type="Pfam" id="PF12796">
    <property type="entry name" value="Ank_2"/>
    <property type="match status" value="2"/>
</dbReference>
<feature type="region of interest" description="Disordered" evidence="4">
    <location>
        <begin position="1"/>
        <end position="49"/>
    </location>
</feature>
<dbReference type="Pfam" id="PF00615">
    <property type="entry name" value="RGS"/>
    <property type="match status" value="1"/>
</dbReference>
<dbReference type="SUPFAM" id="SSF55961">
    <property type="entry name" value="Bet v1-like"/>
    <property type="match status" value="1"/>
</dbReference>
<feature type="compositionally biased region" description="Low complexity" evidence="4">
    <location>
        <begin position="285"/>
        <end position="304"/>
    </location>
</feature>
<dbReference type="RefSeq" id="XP_002672969.1">
    <property type="nucleotide sequence ID" value="XM_002672923.1"/>
</dbReference>
<dbReference type="OMA" id="IFCPAYL"/>
<dbReference type="VEuPathDB" id="AmoebaDB:NAEGRDRAFT_81092"/>
<evidence type="ECO:0000259" key="5">
    <source>
        <dbReference type="PROSITE" id="PS50132"/>
    </source>
</evidence>
<reference evidence="6 7" key="1">
    <citation type="journal article" date="2010" name="Cell">
        <title>The genome of Naegleria gruberi illuminates early eukaryotic versatility.</title>
        <authorList>
            <person name="Fritz-Laylin L.K."/>
            <person name="Prochnik S.E."/>
            <person name="Ginger M.L."/>
            <person name="Dacks J.B."/>
            <person name="Carpenter M.L."/>
            <person name="Field M.C."/>
            <person name="Kuo A."/>
            <person name="Paredez A."/>
            <person name="Chapman J."/>
            <person name="Pham J."/>
            <person name="Shu S."/>
            <person name="Neupane R."/>
            <person name="Cipriano M."/>
            <person name="Mancuso J."/>
            <person name="Tu H."/>
            <person name="Salamov A."/>
            <person name="Lindquist E."/>
            <person name="Shapiro H."/>
            <person name="Lucas S."/>
            <person name="Grigoriev I.V."/>
            <person name="Cande W.Z."/>
            <person name="Fulton C."/>
            <person name="Rokhsar D.S."/>
            <person name="Dawson S.C."/>
        </authorList>
    </citation>
    <scope>NUCLEOTIDE SEQUENCE [LARGE SCALE GENOMIC DNA]</scope>
    <source>
        <strain evidence="6 7">NEG-M</strain>
    </source>
</reference>
<keyword evidence="2 3" id="KW-0040">ANK repeat</keyword>
<dbReference type="Pfam" id="PF01852">
    <property type="entry name" value="START"/>
    <property type="match status" value="1"/>
</dbReference>
<keyword evidence="7" id="KW-1185">Reference proteome</keyword>
<feature type="compositionally biased region" description="Low complexity" evidence="4">
    <location>
        <begin position="140"/>
        <end position="178"/>
    </location>
</feature>
<protein>
    <submittedName>
        <fullName evidence="6">ANK domain-containing protein</fullName>
    </submittedName>
</protein>
<dbReference type="PROSITE" id="PS50297">
    <property type="entry name" value="ANK_REP_REGION"/>
    <property type="match status" value="1"/>
</dbReference>
<dbReference type="SMART" id="SM00248">
    <property type="entry name" value="ANK"/>
    <property type="match status" value="8"/>
</dbReference>
<feature type="repeat" description="ANK" evidence="3">
    <location>
        <begin position="483"/>
        <end position="518"/>
    </location>
</feature>
<feature type="compositionally biased region" description="Polar residues" evidence="4">
    <location>
        <begin position="220"/>
        <end position="231"/>
    </location>
</feature>
<dbReference type="GeneID" id="8857022"/>
<dbReference type="AlphaFoldDB" id="D2VSP1"/>
<feature type="domain" description="RGS" evidence="5">
    <location>
        <begin position="779"/>
        <end position="898"/>
    </location>
</feature>
<dbReference type="InterPro" id="IPR036305">
    <property type="entry name" value="RGS_sf"/>
</dbReference>
<dbReference type="PROSITE" id="PS50132">
    <property type="entry name" value="RGS"/>
    <property type="match status" value="1"/>
</dbReference>
<dbReference type="InterPro" id="IPR002913">
    <property type="entry name" value="START_lipid-bd_dom"/>
</dbReference>
<feature type="region of interest" description="Disordered" evidence="4">
    <location>
        <begin position="283"/>
        <end position="316"/>
    </location>
</feature>
<dbReference type="InterPro" id="IPR044926">
    <property type="entry name" value="RGS_subdomain_2"/>
</dbReference>
<evidence type="ECO:0000256" key="2">
    <source>
        <dbReference type="ARBA" id="ARBA00023043"/>
    </source>
</evidence>